<evidence type="ECO:0000256" key="1">
    <source>
        <dbReference type="SAM" id="MobiDB-lite"/>
    </source>
</evidence>
<dbReference type="RefSeq" id="WP_006782655.1">
    <property type="nucleotide sequence ID" value="NZ_CP040506.1"/>
</dbReference>
<comment type="caution">
    <text evidence="2">The sequence shown here is derived from an EMBL/GenBank/DDBJ whole genome shotgun (WGS) entry which is preliminary data.</text>
</comment>
<evidence type="ECO:0000313" key="2">
    <source>
        <dbReference type="EMBL" id="EHI57558.1"/>
    </source>
</evidence>
<protein>
    <recommendedName>
        <fullName evidence="4">FlhB domain-containing protein</fullName>
    </recommendedName>
</protein>
<gene>
    <name evidence="2" type="ORF">HMPREF9473_04667</name>
</gene>
<dbReference type="HOGENOM" id="CLU_041013_3_0_9"/>
<reference evidence="2 3" key="1">
    <citation type="submission" date="2011-08" db="EMBL/GenBank/DDBJ databases">
        <title>The Genome Sequence of Clostridium hathewayi WAL-18680.</title>
        <authorList>
            <consortium name="The Broad Institute Genome Sequencing Platform"/>
            <person name="Earl A."/>
            <person name="Ward D."/>
            <person name="Feldgarden M."/>
            <person name="Gevers D."/>
            <person name="Finegold S.M."/>
            <person name="Summanen P.H."/>
            <person name="Molitoris D.R."/>
            <person name="Song M."/>
            <person name="Daigneault M."/>
            <person name="Allen-Vercoe E."/>
            <person name="Young S.K."/>
            <person name="Zeng Q."/>
            <person name="Gargeya S."/>
            <person name="Fitzgerald M."/>
            <person name="Haas B."/>
            <person name="Abouelleil A."/>
            <person name="Alvarado L."/>
            <person name="Arachchi H.M."/>
            <person name="Berlin A."/>
            <person name="Brown A."/>
            <person name="Chapman S.B."/>
            <person name="Chen Z."/>
            <person name="Dunbar C."/>
            <person name="Freedman E."/>
            <person name="Gearin G."/>
            <person name="Gellesch M."/>
            <person name="Goldberg J."/>
            <person name="Griggs A."/>
            <person name="Gujja S."/>
            <person name="Heiman D."/>
            <person name="Howarth C."/>
            <person name="Larson L."/>
            <person name="Lui A."/>
            <person name="MacDonald P.J.P."/>
            <person name="Montmayeur A."/>
            <person name="Murphy C."/>
            <person name="Neiman D."/>
            <person name="Pearson M."/>
            <person name="Priest M."/>
            <person name="Roberts A."/>
            <person name="Saif S."/>
            <person name="Shea T."/>
            <person name="Shenoy N."/>
            <person name="Sisk P."/>
            <person name="Stolte C."/>
            <person name="Sykes S."/>
            <person name="Wortman J."/>
            <person name="Nusbaum C."/>
            <person name="Birren B."/>
        </authorList>
    </citation>
    <scope>NUCLEOTIDE SEQUENCE [LARGE SCALE GENOMIC DNA]</scope>
    <source>
        <strain evidence="2 3">WAL-18680</strain>
    </source>
</reference>
<keyword evidence="3" id="KW-1185">Reference proteome</keyword>
<evidence type="ECO:0008006" key="4">
    <source>
        <dbReference type="Google" id="ProtNLM"/>
    </source>
</evidence>
<dbReference type="InterPro" id="IPR006135">
    <property type="entry name" value="T3SS_substrate_exporter"/>
</dbReference>
<dbReference type="OrthoDB" id="9810419at2"/>
<dbReference type="SUPFAM" id="SSF160544">
    <property type="entry name" value="EscU C-terminal domain-like"/>
    <property type="match status" value="1"/>
</dbReference>
<dbReference type="PANTHER" id="PTHR30531:SF12">
    <property type="entry name" value="FLAGELLAR BIOSYNTHETIC PROTEIN FLHB"/>
    <property type="match status" value="1"/>
</dbReference>
<proteinExistence type="predicted"/>
<dbReference type="PATRIC" id="fig|742737.3.peg.4655"/>
<dbReference type="Gene3D" id="3.40.1690.10">
    <property type="entry name" value="secretion proteins EscU"/>
    <property type="match status" value="1"/>
</dbReference>
<dbReference type="GO" id="GO:0009306">
    <property type="term" value="P:protein secretion"/>
    <property type="evidence" value="ECO:0007669"/>
    <property type="project" value="InterPro"/>
</dbReference>
<dbReference type="Proteomes" id="UP000005384">
    <property type="component" value="Unassembled WGS sequence"/>
</dbReference>
<name>G5IMD9_9FIRM</name>
<dbReference type="Pfam" id="PF01312">
    <property type="entry name" value="Bac_export_2"/>
    <property type="match status" value="1"/>
</dbReference>
<dbReference type="InterPro" id="IPR029025">
    <property type="entry name" value="T3SS_substrate_exporter_C"/>
</dbReference>
<dbReference type="AlphaFoldDB" id="G5IMD9"/>
<evidence type="ECO:0000313" key="3">
    <source>
        <dbReference type="Proteomes" id="UP000005384"/>
    </source>
</evidence>
<dbReference type="EMBL" id="ADLN01000120">
    <property type="protein sequence ID" value="EHI57558.1"/>
    <property type="molecule type" value="Genomic_DNA"/>
</dbReference>
<dbReference type="PANTHER" id="PTHR30531">
    <property type="entry name" value="FLAGELLAR BIOSYNTHETIC PROTEIN FLHB"/>
    <property type="match status" value="1"/>
</dbReference>
<feature type="region of interest" description="Disordered" evidence="1">
    <location>
        <begin position="101"/>
        <end position="135"/>
    </location>
</feature>
<sequence>MSKYKARRNKAVALKYNAAEDEAPVVIASGYGTVAEHIIDIAEKKGIPVFKDESAASLLCMLEVGSRIPVELYEVVAAIYCRLIEASAEIHGVTDTQGGIAEATEARRGAGRIRKNLASSKKQDDETPDGETRTR</sequence>
<feature type="compositionally biased region" description="Basic and acidic residues" evidence="1">
    <location>
        <begin position="121"/>
        <end position="135"/>
    </location>
</feature>
<dbReference type="GO" id="GO:0005886">
    <property type="term" value="C:plasma membrane"/>
    <property type="evidence" value="ECO:0007669"/>
    <property type="project" value="TreeGrafter"/>
</dbReference>
<accession>G5IMD9</accession>
<organism evidence="2 3">
    <name type="scientific">Hungatella hathewayi WAL-18680</name>
    <dbReference type="NCBI Taxonomy" id="742737"/>
    <lineage>
        <taxon>Bacteria</taxon>
        <taxon>Bacillati</taxon>
        <taxon>Bacillota</taxon>
        <taxon>Clostridia</taxon>
        <taxon>Lachnospirales</taxon>
        <taxon>Lachnospiraceae</taxon>
        <taxon>Hungatella</taxon>
    </lineage>
</organism>